<dbReference type="GO" id="GO:0016020">
    <property type="term" value="C:membrane"/>
    <property type="evidence" value="ECO:0007669"/>
    <property type="project" value="UniProtKB-SubCell"/>
</dbReference>
<evidence type="ECO:0000256" key="4">
    <source>
        <dbReference type="ARBA" id="ARBA00022989"/>
    </source>
</evidence>
<sequence length="187" mass="21082">MDLLTSIILSVIILILIIVLITVIWWIMTSNNFKRTSIKTSEALSGIEVALTKRYDMLTKLLDVAKGYASHEKTLFMETITLRKGMSVSEINDADNQINAMASRINAVAEAYPELRSSDVFCELQAGIRDAEEHLQAARRLYNSIVTRYNTAMAVFPSSIVANSQKLAPVDFFKTEEWKKADVKIQF</sequence>
<keyword evidence="5 6" id="KW-0472">Membrane</keyword>
<evidence type="ECO:0000256" key="5">
    <source>
        <dbReference type="ARBA" id="ARBA00023136"/>
    </source>
</evidence>
<evidence type="ECO:0000313" key="7">
    <source>
        <dbReference type="EMBL" id="EDK34456.1"/>
    </source>
</evidence>
<dbReference type="STRING" id="431943.CKL_2444"/>
<keyword evidence="4 6" id="KW-1133">Transmembrane helix</keyword>
<evidence type="ECO:0000256" key="3">
    <source>
        <dbReference type="ARBA" id="ARBA00022692"/>
    </source>
</evidence>
<evidence type="ECO:0000256" key="6">
    <source>
        <dbReference type="SAM" id="Phobius"/>
    </source>
</evidence>
<organism evidence="7 8">
    <name type="scientific">Clostridium kluyveri (strain ATCC 8527 / DSM 555 / NBRC 12016 / NCIMB 10680 / K1)</name>
    <dbReference type="NCBI Taxonomy" id="431943"/>
    <lineage>
        <taxon>Bacteria</taxon>
        <taxon>Bacillati</taxon>
        <taxon>Bacillota</taxon>
        <taxon>Clostridia</taxon>
        <taxon>Eubacteriales</taxon>
        <taxon>Clostridiaceae</taxon>
        <taxon>Clostridium</taxon>
    </lineage>
</organism>
<dbReference type="KEGG" id="ckl:CKL_2444"/>
<evidence type="ECO:0000256" key="2">
    <source>
        <dbReference type="ARBA" id="ARBA00008854"/>
    </source>
</evidence>
<dbReference type="EMBL" id="CP000673">
    <property type="protein sequence ID" value="EDK34456.1"/>
    <property type="molecule type" value="Genomic_DNA"/>
</dbReference>
<name>A5N010_CLOK5</name>
<comment type="subcellular location">
    <subcellularLocation>
        <location evidence="1">Membrane</location>
        <topology evidence="1">Single-pass membrane protein</topology>
    </subcellularLocation>
</comment>
<comment type="similarity">
    <text evidence="2">Belongs to the LemA family.</text>
</comment>
<feature type="transmembrane region" description="Helical" evidence="6">
    <location>
        <begin position="6"/>
        <end position="28"/>
    </location>
</feature>
<dbReference type="Proteomes" id="UP000002411">
    <property type="component" value="Chromosome"/>
</dbReference>
<reference evidence="7 8" key="1">
    <citation type="journal article" date="2008" name="Proc. Natl. Acad. Sci. U.S.A.">
        <title>The genome of Clostridium kluyveri, a strict anaerobe with unique metabolic features.</title>
        <authorList>
            <person name="Seedorf H."/>
            <person name="Fricke W.F."/>
            <person name="Veith B."/>
            <person name="Brueggemann H."/>
            <person name="Liesegang H."/>
            <person name="Strittmatter A."/>
            <person name="Miethke M."/>
            <person name="Buckel W."/>
            <person name="Hinderberger J."/>
            <person name="Li F."/>
            <person name="Hagemeier C."/>
            <person name="Thauer R.K."/>
            <person name="Gottschalk G."/>
        </authorList>
    </citation>
    <scope>NUCLEOTIDE SEQUENCE [LARGE SCALE GENOMIC DNA]</scope>
    <source>
        <strain evidence="8">ATCC 8527 / DSM 555 / NCIMB 10680</strain>
    </source>
</reference>
<dbReference type="SUPFAM" id="SSF140478">
    <property type="entry name" value="LemA-like"/>
    <property type="match status" value="1"/>
</dbReference>
<dbReference type="eggNOG" id="COG1704">
    <property type="taxonomic scope" value="Bacteria"/>
</dbReference>
<dbReference type="PANTHER" id="PTHR34478:SF1">
    <property type="entry name" value="PROTEIN LEMA"/>
    <property type="match status" value="1"/>
</dbReference>
<protein>
    <recommendedName>
        <fullName evidence="9">LemA family protein</fullName>
    </recommendedName>
</protein>
<evidence type="ECO:0008006" key="9">
    <source>
        <dbReference type="Google" id="ProtNLM"/>
    </source>
</evidence>
<dbReference type="InterPro" id="IPR007156">
    <property type="entry name" value="MamQ_LemA"/>
</dbReference>
<keyword evidence="8" id="KW-1185">Reference proteome</keyword>
<dbReference type="Pfam" id="PF04011">
    <property type="entry name" value="LemA"/>
    <property type="match status" value="1"/>
</dbReference>
<dbReference type="PANTHER" id="PTHR34478">
    <property type="entry name" value="PROTEIN LEMA"/>
    <property type="match status" value="1"/>
</dbReference>
<keyword evidence="3 6" id="KW-0812">Transmembrane</keyword>
<accession>A5N010</accession>
<gene>
    <name evidence="7" type="ordered locus">CKL_2444</name>
</gene>
<evidence type="ECO:0000313" key="8">
    <source>
        <dbReference type="Proteomes" id="UP000002411"/>
    </source>
</evidence>
<dbReference type="InterPro" id="IPR023353">
    <property type="entry name" value="LemA-like_dom_sf"/>
</dbReference>
<dbReference type="RefSeq" id="WP_012102790.1">
    <property type="nucleotide sequence ID" value="NC_009706.1"/>
</dbReference>
<proteinExistence type="inferred from homology"/>
<evidence type="ECO:0000256" key="1">
    <source>
        <dbReference type="ARBA" id="ARBA00004167"/>
    </source>
</evidence>
<dbReference type="Gene3D" id="1.20.1440.20">
    <property type="entry name" value="LemA-like domain"/>
    <property type="match status" value="1"/>
</dbReference>
<dbReference type="AlphaFoldDB" id="A5N010"/>
<dbReference type="HOGENOM" id="CLU_056714_3_0_9"/>